<dbReference type="Proteomes" id="UP000217790">
    <property type="component" value="Unassembled WGS sequence"/>
</dbReference>
<evidence type="ECO:0000313" key="3">
    <source>
        <dbReference type="Proteomes" id="UP000217790"/>
    </source>
</evidence>
<sequence length="69" mass="7168">MQYSFPYSESSSPPAQDHTNVLVSETPHPMYSSHASPPTAHNSPLPSAPSHGGIIASPLSNSTPVSPLS</sequence>
<organism evidence="2 3">
    <name type="scientific">Armillaria gallica</name>
    <name type="common">Bulbous honey fungus</name>
    <name type="synonym">Armillaria bulbosa</name>
    <dbReference type="NCBI Taxonomy" id="47427"/>
    <lineage>
        <taxon>Eukaryota</taxon>
        <taxon>Fungi</taxon>
        <taxon>Dikarya</taxon>
        <taxon>Basidiomycota</taxon>
        <taxon>Agaricomycotina</taxon>
        <taxon>Agaricomycetes</taxon>
        <taxon>Agaricomycetidae</taxon>
        <taxon>Agaricales</taxon>
        <taxon>Marasmiineae</taxon>
        <taxon>Physalacriaceae</taxon>
        <taxon>Armillaria</taxon>
    </lineage>
</organism>
<protein>
    <submittedName>
        <fullName evidence="2">Uncharacterized protein</fullName>
    </submittedName>
</protein>
<evidence type="ECO:0000313" key="2">
    <source>
        <dbReference type="EMBL" id="PBK99409.1"/>
    </source>
</evidence>
<keyword evidence="3" id="KW-1185">Reference proteome</keyword>
<feature type="region of interest" description="Disordered" evidence="1">
    <location>
        <begin position="1"/>
        <end position="69"/>
    </location>
</feature>
<dbReference type="EMBL" id="KZ293647">
    <property type="protein sequence ID" value="PBK99409.1"/>
    <property type="molecule type" value="Genomic_DNA"/>
</dbReference>
<evidence type="ECO:0000256" key="1">
    <source>
        <dbReference type="SAM" id="MobiDB-lite"/>
    </source>
</evidence>
<feature type="compositionally biased region" description="Polar residues" evidence="1">
    <location>
        <begin position="58"/>
        <end position="69"/>
    </location>
</feature>
<gene>
    <name evidence="2" type="ORF">ARMGADRAFT_1007960</name>
</gene>
<proteinExistence type="predicted"/>
<name>A0A2H3DW05_ARMGA</name>
<dbReference type="InParanoid" id="A0A2H3DW05"/>
<feature type="compositionally biased region" description="Polar residues" evidence="1">
    <location>
        <begin position="33"/>
        <end position="45"/>
    </location>
</feature>
<reference evidence="3" key="1">
    <citation type="journal article" date="2017" name="Nat. Ecol. Evol.">
        <title>Genome expansion and lineage-specific genetic innovations in the forest pathogenic fungi Armillaria.</title>
        <authorList>
            <person name="Sipos G."/>
            <person name="Prasanna A.N."/>
            <person name="Walter M.C."/>
            <person name="O'Connor E."/>
            <person name="Balint B."/>
            <person name="Krizsan K."/>
            <person name="Kiss B."/>
            <person name="Hess J."/>
            <person name="Varga T."/>
            <person name="Slot J."/>
            <person name="Riley R."/>
            <person name="Boka B."/>
            <person name="Rigling D."/>
            <person name="Barry K."/>
            <person name="Lee J."/>
            <person name="Mihaltcheva S."/>
            <person name="LaButti K."/>
            <person name="Lipzen A."/>
            <person name="Waldron R."/>
            <person name="Moloney N.M."/>
            <person name="Sperisen C."/>
            <person name="Kredics L."/>
            <person name="Vagvoelgyi C."/>
            <person name="Patrignani A."/>
            <person name="Fitzpatrick D."/>
            <person name="Nagy I."/>
            <person name="Doyle S."/>
            <person name="Anderson J.B."/>
            <person name="Grigoriev I.V."/>
            <person name="Gueldener U."/>
            <person name="Muensterkoetter M."/>
            <person name="Nagy L.G."/>
        </authorList>
    </citation>
    <scope>NUCLEOTIDE SEQUENCE [LARGE SCALE GENOMIC DNA]</scope>
    <source>
        <strain evidence="3">Ar21-2</strain>
    </source>
</reference>
<accession>A0A2H3DW05</accession>
<feature type="compositionally biased region" description="Low complexity" evidence="1">
    <location>
        <begin position="1"/>
        <end position="14"/>
    </location>
</feature>
<dbReference type="AlphaFoldDB" id="A0A2H3DW05"/>